<sequence length="79" mass="9405">MNLEQFLAIVIFSLGLTILVSIPLYFLVNFIQLLINLNCYLKSKHQLNQLQIIQQKQKQIRRKKIKDADQENEDQFKTE</sequence>
<name>A0A139JQL0_9MOLU</name>
<proteinExistence type="predicted"/>
<evidence type="ECO:0000313" key="2">
    <source>
        <dbReference type="EMBL" id="KXT29228.1"/>
    </source>
</evidence>
<reference evidence="3 5" key="1">
    <citation type="submission" date="2014-04" db="EMBL/GenBank/DDBJ databases">
        <title>Genome study of Napier grass stunt phytoplasma.</title>
        <authorList>
            <person name="Kawicha P."/>
            <person name="Dickinson M."/>
            <person name="Hodgetts J."/>
        </authorList>
    </citation>
    <scope>NUCLEOTIDE SEQUENCE [LARGE SCALE GENOMIC DNA]</scope>
    <source>
        <strain evidence="3 5">NGS-S10</strain>
    </source>
</reference>
<keyword evidence="1" id="KW-0812">Transmembrane</keyword>
<comment type="caution">
    <text evidence="2">The sequence shown here is derived from an EMBL/GenBank/DDBJ whole genome shotgun (WGS) entry which is preliminary data.</text>
</comment>
<feature type="transmembrane region" description="Helical" evidence="1">
    <location>
        <begin position="6"/>
        <end position="28"/>
    </location>
</feature>
<gene>
    <name evidence="2" type="ORF">AXA84_0257</name>
    <name evidence="3" type="ORF">DH96_02030</name>
</gene>
<dbReference type="Proteomes" id="UP000249343">
    <property type="component" value="Unassembled WGS sequence"/>
</dbReference>
<evidence type="ECO:0000313" key="3">
    <source>
        <dbReference type="EMBL" id="RAM57701.1"/>
    </source>
</evidence>
<keyword evidence="1" id="KW-0472">Membrane</keyword>
<dbReference type="Proteomes" id="UP000070069">
    <property type="component" value="Unassembled WGS sequence"/>
</dbReference>
<evidence type="ECO:0000256" key="1">
    <source>
        <dbReference type="SAM" id="Phobius"/>
    </source>
</evidence>
<accession>A0A139JQL0</accession>
<protein>
    <recommendedName>
        <fullName evidence="6">Transmembrane protein</fullName>
    </recommendedName>
</protein>
<evidence type="ECO:0008006" key="6">
    <source>
        <dbReference type="Google" id="ProtNLM"/>
    </source>
</evidence>
<dbReference type="AlphaFoldDB" id="A0A139JQL0"/>
<dbReference type="EMBL" id="JHUK01000004">
    <property type="protein sequence ID" value="RAM57701.1"/>
    <property type="molecule type" value="Genomic_DNA"/>
</dbReference>
<dbReference type="PATRIC" id="fig|203274.3.peg.412"/>
<dbReference type="EMBL" id="LTBM01000006">
    <property type="protein sequence ID" value="KXT29228.1"/>
    <property type="molecule type" value="Genomic_DNA"/>
</dbReference>
<keyword evidence="5" id="KW-1185">Reference proteome</keyword>
<reference evidence="2 4" key="2">
    <citation type="submission" date="2016-02" db="EMBL/GenBank/DDBJ databases">
        <title>A draft genome sequence of Candidatus Phytoplasma oryzae strain Mbita1, the causative agent of Napier Grass stunt disease in Kenya.</title>
        <authorList>
            <person name="Fischer A."/>
            <person name="Santa-Cruz I."/>
            <person name="Wambua L."/>
            <person name="Olds C."/>
            <person name="Midega C."/>
            <person name="Dickinson M."/>
            <person name="Kawicha P."/>
            <person name="Khan Z."/>
            <person name="Masiga D."/>
            <person name="Jores J."/>
            <person name="Bernd S."/>
        </authorList>
    </citation>
    <scope>NUCLEOTIDE SEQUENCE [LARGE SCALE GENOMIC DNA]</scope>
    <source>
        <strain evidence="2">Mbita1</strain>
    </source>
</reference>
<keyword evidence="1" id="KW-1133">Transmembrane helix</keyword>
<evidence type="ECO:0000313" key="5">
    <source>
        <dbReference type="Proteomes" id="UP000249343"/>
    </source>
</evidence>
<evidence type="ECO:0000313" key="4">
    <source>
        <dbReference type="Proteomes" id="UP000070069"/>
    </source>
</evidence>
<dbReference type="RefSeq" id="WP_066540348.1">
    <property type="nucleotide sequence ID" value="NZ_JHUK01000004.1"/>
</dbReference>
<organism evidence="2 4">
    <name type="scientific">Candidatus Phytoplasma oryzae</name>
    <dbReference type="NCBI Taxonomy" id="203274"/>
    <lineage>
        <taxon>Bacteria</taxon>
        <taxon>Bacillati</taxon>
        <taxon>Mycoplasmatota</taxon>
        <taxon>Mollicutes</taxon>
        <taxon>Acholeplasmatales</taxon>
        <taxon>Acholeplasmataceae</taxon>
        <taxon>Candidatus Phytoplasma</taxon>
        <taxon>16SrXI (Rice yellow dwarf group)</taxon>
    </lineage>
</organism>